<dbReference type="EMBL" id="JANPWB010000003">
    <property type="protein sequence ID" value="KAJ1198818.1"/>
    <property type="molecule type" value="Genomic_DNA"/>
</dbReference>
<comment type="subcellular location">
    <subcellularLocation>
        <location evidence="7">Mitochondrion inner membrane</location>
    </subcellularLocation>
    <subcellularLocation>
        <location evidence="1">Mitochondrion membrane</location>
    </subcellularLocation>
</comment>
<keyword evidence="3" id="KW-0812">Transmembrane</keyword>
<evidence type="ECO:0000256" key="5">
    <source>
        <dbReference type="ARBA" id="ARBA00023128"/>
    </source>
</evidence>
<accession>A0AAV7VF17</accession>
<feature type="compositionally biased region" description="Basic and acidic residues" evidence="8">
    <location>
        <begin position="194"/>
        <end position="207"/>
    </location>
</feature>
<evidence type="ECO:0000256" key="1">
    <source>
        <dbReference type="ARBA" id="ARBA00004325"/>
    </source>
</evidence>
<dbReference type="Pfam" id="PF09769">
    <property type="entry name" value="ApoO"/>
    <property type="match status" value="1"/>
</dbReference>
<dbReference type="GO" id="GO:0042407">
    <property type="term" value="P:cristae formation"/>
    <property type="evidence" value="ECO:0007669"/>
    <property type="project" value="InterPro"/>
</dbReference>
<evidence type="ECO:0000256" key="6">
    <source>
        <dbReference type="ARBA" id="ARBA00023136"/>
    </source>
</evidence>
<dbReference type="Proteomes" id="UP001066276">
    <property type="component" value="Chromosome 2_1"/>
</dbReference>
<gene>
    <name evidence="9" type="ORF">NDU88_002657</name>
</gene>
<comment type="similarity">
    <text evidence="2">Belongs to the apolipoprotein O/MICOS complex subunit Mic27 family.</text>
</comment>
<evidence type="ECO:0000313" key="9">
    <source>
        <dbReference type="EMBL" id="KAJ1198818.1"/>
    </source>
</evidence>
<evidence type="ECO:0000256" key="7">
    <source>
        <dbReference type="RuleBase" id="RU363021"/>
    </source>
</evidence>
<feature type="region of interest" description="Disordered" evidence="8">
    <location>
        <begin position="236"/>
        <end position="299"/>
    </location>
</feature>
<keyword evidence="5 7" id="KW-0496">Mitochondrion</keyword>
<sequence>MATKIIKLSAVPVGLVGLVTLRIYAANQEHLGESHLLTPSQLSIYRAPPQQSKYIEEQPGTLQLTLSIVRNTIHPYAALFKRAYLSIENGICRTIQFGKDSYVYLKNPPPEFLPKVGVITVSGLSGLVLARKGSRFKKIVYPLGLTTLGVSVCYPAQTIIFAKVAGKKVYTASHWSYETLGSLWRPTPSSGKGSLERNEDYTHGPEPVLERELQETKMHVPVTVEEIYSQPQEITEVSASLGEPSKTTIDTSVGLSESEIPSQTLKQDDVKKETLKLDPKLLDHGQSNPEDSDMYSTRS</sequence>
<evidence type="ECO:0000313" key="10">
    <source>
        <dbReference type="Proteomes" id="UP001066276"/>
    </source>
</evidence>
<proteinExistence type="inferred from homology"/>
<dbReference type="InterPro" id="IPR019166">
    <property type="entry name" value="MIC26/MIC27"/>
</dbReference>
<protein>
    <recommendedName>
        <fullName evidence="7">MICOS complex subunit</fullName>
    </recommendedName>
</protein>
<feature type="region of interest" description="Disordered" evidence="8">
    <location>
        <begin position="187"/>
        <end position="207"/>
    </location>
</feature>
<reference evidence="9" key="1">
    <citation type="journal article" date="2022" name="bioRxiv">
        <title>Sequencing and chromosome-scale assembly of the giantPleurodeles waltlgenome.</title>
        <authorList>
            <person name="Brown T."/>
            <person name="Elewa A."/>
            <person name="Iarovenko S."/>
            <person name="Subramanian E."/>
            <person name="Araus A.J."/>
            <person name="Petzold A."/>
            <person name="Susuki M."/>
            <person name="Suzuki K.-i.T."/>
            <person name="Hayashi T."/>
            <person name="Toyoda A."/>
            <person name="Oliveira C."/>
            <person name="Osipova E."/>
            <person name="Leigh N.D."/>
            <person name="Simon A."/>
            <person name="Yun M.H."/>
        </authorList>
    </citation>
    <scope>NUCLEOTIDE SEQUENCE</scope>
    <source>
        <strain evidence="9">20211129_DDA</strain>
        <tissue evidence="9">Liver</tissue>
    </source>
</reference>
<evidence type="ECO:0000256" key="4">
    <source>
        <dbReference type="ARBA" id="ARBA00022989"/>
    </source>
</evidence>
<keyword evidence="6" id="KW-0472">Membrane</keyword>
<evidence type="ECO:0000256" key="3">
    <source>
        <dbReference type="ARBA" id="ARBA00022692"/>
    </source>
</evidence>
<evidence type="ECO:0000256" key="8">
    <source>
        <dbReference type="SAM" id="MobiDB-lite"/>
    </source>
</evidence>
<keyword evidence="4" id="KW-1133">Transmembrane helix</keyword>
<comment type="caution">
    <text evidence="9">The sequence shown here is derived from an EMBL/GenBank/DDBJ whole genome shotgun (WGS) entry which is preliminary data.</text>
</comment>
<keyword evidence="10" id="KW-1185">Reference proteome</keyword>
<name>A0AAV7VF17_PLEWA</name>
<dbReference type="AlphaFoldDB" id="A0AAV7VF17"/>
<feature type="compositionally biased region" description="Basic and acidic residues" evidence="8">
    <location>
        <begin position="266"/>
        <end position="283"/>
    </location>
</feature>
<keyword evidence="7" id="KW-0999">Mitochondrion inner membrane</keyword>
<comment type="subunit">
    <text evidence="7">Component of the mitochondrial contact site and cristae organizing system (MICOS) complex.</text>
</comment>
<dbReference type="InterPro" id="IPR033182">
    <property type="entry name" value="MIC26/MIC27_animal"/>
</dbReference>
<feature type="compositionally biased region" description="Polar residues" evidence="8">
    <location>
        <begin position="285"/>
        <end position="299"/>
    </location>
</feature>
<feature type="compositionally biased region" description="Polar residues" evidence="8">
    <location>
        <begin position="245"/>
        <end position="265"/>
    </location>
</feature>
<dbReference type="PANTHER" id="PTHR14564">
    <property type="entry name" value="MICOS COMPLEX SUBUNIT MIC26 / MIC27 FAMILY MEMBER"/>
    <property type="match status" value="1"/>
</dbReference>
<evidence type="ECO:0000256" key="2">
    <source>
        <dbReference type="ARBA" id="ARBA00010904"/>
    </source>
</evidence>
<dbReference type="GO" id="GO:0061617">
    <property type="term" value="C:MICOS complex"/>
    <property type="evidence" value="ECO:0007669"/>
    <property type="project" value="UniProtKB-UniRule"/>
</dbReference>
<comment type="function">
    <text evidence="7">Component of the MICOS complex, a large protein complex of the mitochondrial inner membrane that plays crucial roles in the maintenance of crista junctions, inner membrane architecture, and formation of contact sites to the outer membrane.</text>
</comment>
<organism evidence="9 10">
    <name type="scientific">Pleurodeles waltl</name>
    <name type="common">Iberian ribbed newt</name>
    <dbReference type="NCBI Taxonomy" id="8319"/>
    <lineage>
        <taxon>Eukaryota</taxon>
        <taxon>Metazoa</taxon>
        <taxon>Chordata</taxon>
        <taxon>Craniata</taxon>
        <taxon>Vertebrata</taxon>
        <taxon>Euteleostomi</taxon>
        <taxon>Amphibia</taxon>
        <taxon>Batrachia</taxon>
        <taxon>Caudata</taxon>
        <taxon>Salamandroidea</taxon>
        <taxon>Salamandridae</taxon>
        <taxon>Pleurodelinae</taxon>
        <taxon>Pleurodeles</taxon>
    </lineage>
</organism>